<dbReference type="GeneID" id="20081901"/>
<proteinExistence type="predicted"/>
<sequence length="122" mass="13992">MIQASGMQSGILASSIHVGVALHGRHHHQQNDITSSHIHVRQLVPLGHVCRCRNSRTPRQDPATLAWPLRHNRTRTIQSSSSAHSARAYSDRHLTRWLLFCPIVSQQQLFRPDQVSHTRRFR</sequence>
<dbReference type="EMBL" id="KI913959">
    <property type="protein sequence ID" value="ETW03366.1"/>
    <property type="molecule type" value="Genomic_DNA"/>
</dbReference>
<dbReference type="AlphaFoldDB" id="A0A024UAE4"/>
<dbReference type="VEuPathDB" id="FungiDB:H310_04851"/>
<protein>
    <submittedName>
        <fullName evidence="1">Uncharacterized protein</fullName>
    </submittedName>
</protein>
<name>A0A024UAE4_9STRA</name>
<gene>
    <name evidence="1" type="ORF">H310_04851</name>
</gene>
<evidence type="ECO:0000313" key="1">
    <source>
        <dbReference type="EMBL" id="ETW03366.1"/>
    </source>
</evidence>
<reference evidence="1" key="1">
    <citation type="submission" date="2013-12" db="EMBL/GenBank/DDBJ databases">
        <title>The Genome Sequence of Aphanomyces invadans NJM9701.</title>
        <authorList>
            <consortium name="The Broad Institute Genomics Platform"/>
            <person name="Russ C."/>
            <person name="Tyler B."/>
            <person name="van West P."/>
            <person name="Dieguez-Uribeondo J."/>
            <person name="Young S.K."/>
            <person name="Zeng Q."/>
            <person name="Gargeya S."/>
            <person name="Fitzgerald M."/>
            <person name="Abouelleil A."/>
            <person name="Alvarado L."/>
            <person name="Chapman S.B."/>
            <person name="Gainer-Dewar J."/>
            <person name="Goldberg J."/>
            <person name="Griggs A."/>
            <person name="Gujja S."/>
            <person name="Hansen M."/>
            <person name="Howarth C."/>
            <person name="Imamovic A."/>
            <person name="Ireland A."/>
            <person name="Larimer J."/>
            <person name="McCowan C."/>
            <person name="Murphy C."/>
            <person name="Pearson M."/>
            <person name="Poon T.W."/>
            <person name="Priest M."/>
            <person name="Roberts A."/>
            <person name="Saif S."/>
            <person name="Shea T."/>
            <person name="Sykes S."/>
            <person name="Wortman J."/>
            <person name="Nusbaum C."/>
            <person name="Birren B."/>
        </authorList>
    </citation>
    <scope>NUCLEOTIDE SEQUENCE [LARGE SCALE GENOMIC DNA]</scope>
    <source>
        <strain evidence="1">NJM9701</strain>
    </source>
</reference>
<accession>A0A024UAE4</accession>
<dbReference type="RefSeq" id="XP_008867595.1">
    <property type="nucleotide sequence ID" value="XM_008869373.1"/>
</dbReference>
<organism evidence="1">
    <name type="scientific">Aphanomyces invadans</name>
    <dbReference type="NCBI Taxonomy" id="157072"/>
    <lineage>
        <taxon>Eukaryota</taxon>
        <taxon>Sar</taxon>
        <taxon>Stramenopiles</taxon>
        <taxon>Oomycota</taxon>
        <taxon>Saprolegniomycetes</taxon>
        <taxon>Saprolegniales</taxon>
        <taxon>Verrucalvaceae</taxon>
        <taxon>Aphanomyces</taxon>
    </lineage>
</organism>